<organism evidence="4 5">
    <name type="scientific">Calicophoron daubneyi</name>
    <name type="common">Rumen fluke</name>
    <name type="synonym">Paramphistomum daubneyi</name>
    <dbReference type="NCBI Taxonomy" id="300641"/>
    <lineage>
        <taxon>Eukaryota</taxon>
        <taxon>Metazoa</taxon>
        <taxon>Spiralia</taxon>
        <taxon>Lophotrochozoa</taxon>
        <taxon>Platyhelminthes</taxon>
        <taxon>Trematoda</taxon>
        <taxon>Digenea</taxon>
        <taxon>Plagiorchiida</taxon>
        <taxon>Pronocephalata</taxon>
        <taxon>Paramphistomoidea</taxon>
        <taxon>Paramphistomidae</taxon>
        <taxon>Calicophoron</taxon>
    </lineage>
</organism>
<dbReference type="SUPFAM" id="SSF52058">
    <property type="entry name" value="L domain-like"/>
    <property type="match status" value="2"/>
</dbReference>
<dbReference type="InterPro" id="IPR032675">
    <property type="entry name" value="LRR_dom_sf"/>
</dbReference>
<evidence type="ECO:0000256" key="3">
    <source>
        <dbReference type="SAM" id="MobiDB-lite"/>
    </source>
</evidence>
<comment type="caution">
    <text evidence="4">The sequence shown here is derived from an EMBL/GenBank/DDBJ whole genome shotgun (WGS) entry which is preliminary data.</text>
</comment>
<name>A0AAV2TLE3_CALDB</name>
<dbReference type="Pfam" id="PF13855">
    <property type="entry name" value="LRR_8"/>
    <property type="match status" value="4"/>
</dbReference>
<evidence type="ECO:0000313" key="5">
    <source>
        <dbReference type="Proteomes" id="UP001497525"/>
    </source>
</evidence>
<accession>A0AAV2TLE3</accession>
<dbReference type="PANTHER" id="PTHR48051">
    <property type="match status" value="1"/>
</dbReference>
<gene>
    <name evidence="4" type="ORF">CDAUBV1_LOCUS12268</name>
</gene>
<dbReference type="SMART" id="SM00365">
    <property type="entry name" value="LRR_SD22"/>
    <property type="match status" value="5"/>
</dbReference>
<dbReference type="PANTHER" id="PTHR48051:SF54">
    <property type="entry name" value="LEUCINE-RICH REPEAT-CONTAINING PROTEIN"/>
    <property type="match status" value="1"/>
</dbReference>
<dbReference type="AlphaFoldDB" id="A0AAV2TLE3"/>
<dbReference type="InterPro" id="IPR050216">
    <property type="entry name" value="LRR_domain-containing"/>
</dbReference>
<reference evidence="4" key="1">
    <citation type="submission" date="2024-06" db="EMBL/GenBank/DDBJ databases">
        <authorList>
            <person name="Liu X."/>
            <person name="Lenzi L."/>
            <person name="Haldenby T S."/>
            <person name="Uol C."/>
        </authorList>
    </citation>
    <scope>NUCLEOTIDE SEQUENCE</scope>
</reference>
<keyword evidence="2" id="KW-0677">Repeat</keyword>
<dbReference type="Gene3D" id="3.80.10.10">
    <property type="entry name" value="Ribonuclease Inhibitor"/>
    <property type="match status" value="3"/>
</dbReference>
<sequence length="689" mass="75196">MMTFDFSSKKKGPAKGTEEINIKILRQAQQSGALNLANRSLTKIPEKIWDLNNPLPPEGGAGAVDMSGESTECRWWETQPISRLVLTSNRLTSLSGDGLAKLDTLTYLDVRDNQLVELPEEVRRLINLRSLIASANKLRILSNGLWNLGGLALLDLSNNQIERLGDNLSHLVSLERMDVSNNQLVHMPQRWPSGLRQLDVSHNRLERFPDGFMEELPNLQSVDLSHNVLHTLTLDRRPPADRSDSQLAIFQASFNQMTAIPDLRGFIQLKEVCISDNRIQSVSYDSFQDCPLATLDLGRNKIAQLPEGISVTLPNLVRLDVSSNDLNGLPTELGLMSSLQVLLVERNPLKSIRQTVVMGGTNALKALLRQRHVPAEKQTNAHNAVQIPRTNPNPTRAQPSPASDMGDRATNGNVRVAPTVVQKDAPPASVPKVPTVAQNAAPTASVSKANYSVPCVTLSGILDWNANSKTNATPPLPPLDSESDWLAAAALPHTVPSAASPPPVKQLQLENRMLSAVPKGLYAFATTLTTLCLASNKISQLPDDIDRLGLLTHLDVSHNLLRTLPISLSRLSSLTNIRLDKNPLGPEVPTEALFIDPLAHSLEYLSLRGCQLAHTPPPQLLQPSVMPNLAHLDISDNNISTLPPELGLCTQLKSLQVCGNTFRIPRPAVVAKGTPAVLEYLRSRIPAKD</sequence>
<evidence type="ECO:0000256" key="2">
    <source>
        <dbReference type="ARBA" id="ARBA00022737"/>
    </source>
</evidence>
<feature type="compositionally biased region" description="Polar residues" evidence="3">
    <location>
        <begin position="381"/>
        <end position="401"/>
    </location>
</feature>
<keyword evidence="1" id="KW-0433">Leucine-rich repeat</keyword>
<dbReference type="EMBL" id="CAXLJL010000434">
    <property type="protein sequence ID" value="CAL5137784.1"/>
    <property type="molecule type" value="Genomic_DNA"/>
</dbReference>
<dbReference type="InterPro" id="IPR001611">
    <property type="entry name" value="Leu-rich_rpt"/>
</dbReference>
<evidence type="ECO:0000256" key="1">
    <source>
        <dbReference type="ARBA" id="ARBA00022614"/>
    </source>
</evidence>
<dbReference type="InterPro" id="IPR003591">
    <property type="entry name" value="Leu-rich_rpt_typical-subtyp"/>
</dbReference>
<proteinExistence type="predicted"/>
<dbReference type="GO" id="GO:0005737">
    <property type="term" value="C:cytoplasm"/>
    <property type="evidence" value="ECO:0007669"/>
    <property type="project" value="TreeGrafter"/>
</dbReference>
<evidence type="ECO:0008006" key="6">
    <source>
        <dbReference type="Google" id="ProtNLM"/>
    </source>
</evidence>
<feature type="region of interest" description="Disordered" evidence="3">
    <location>
        <begin position="381"/>
        <end position="410"/>
    </location>
</feature>
<dbReference type="Pfam" id="PF00560">
    <property type="entry name" value="LRR_1"/>
    <property type="match status" value="2"/>
</dbReference>
<dbReference type="PROSITE" id="PS51450">
    <property type="entry name" value="LRR"/>
    <property type="match status" value="3"/>
</dbReference>
<dbReference type="SMART" id="SM00369">
    <property type="entry name" value="LRR_TYP"/>
    <property type="match status" value="12"/>
</dbReference>
<evidence type="ECO:0000313" key="4">
    <source>
        <dbReference type="EMBL" id="CAL5137784.1"/>
    </source>
</evidence>
<dbReference type="PRINTS" id="PR00019">
    <property type="entry name" value="LEURICHRPT"/>
</dbReference>
<dbReference type="Proteomes" id="UP001497525">
    <property type="component" value="Unassembled WGS sequence"/>
</dbReference>
<protein>
    <recommendedName>
        <fullName evidence="6">Leucine-rich repeat-containing protein 40</fullName>
    </recommendedName>
</protein>
<dbReference type="SMART" id="SM00364">
    <property type="entry name" value="LRR_BAC"/>
    <property type="match status" value="9"/>
</dbReference>